<dbReference type="Proteomes" id="UP001058098">
    <property type="component" value="Chromosome"/>
</dbReference>
<feature type="compositionally biased region" description="Basic and acidic residues" evidence="1">
    <location>
        <begin position="29"/>
        <end position="40"/>
    </location>
</feature>
<name>A0ABY5QT03_9HYPH</name>
<proteinExistence type="predicted"/>
<keyword evidence="3" id="KW-1185">Reference proteome</keyword>
<sequence length="95" mass="10693">MINLAIVQSFRSKAGENRRPMPHGMAWRQRPEVRASDEAKLGGSCRRTLSRRPAVHRKLSQALRSDTFRYTSHALLMPREIAAVAQKVIIGVDAN</sequence>
<dbReference type="RefSeq" id="WP_258117029.1">
    <property type="nucleotide sequence ID" value="NZ_CP062229.1"/>
</dbReference>
<gene>
    <name evidence="2" type="ORF">IHQ72_21050</name>
</gene>
<accession>A0ABY5QT03</accession>
<organism evidence="2 3">
    <name type="scientific">Mesorhizobium onobrychidis</name>
    <dbReference type="NCBI Taxonomy" id="2775404"/>
    <lineage>
        <taxon>Bacteria</taxon>
        <taxon>Pseudomonadati</taxon>
        <taxon>Pseudomonadota</taxon>
        <taxon>Alphaproteobacteria</taxon>
        <taxon>Hyphomicrobiales</taxon>
        <taxon>Phyllobacteriaceae</taxon>
        <taxon>Mesorhizobium</taxon>
    </lineage>
</organism>
<reference evidence="2" key="1">
    <citation type="submission" date="2020-09" db="EMBL/GenBank/DDBJ databases">
        <title>Rhizobia associated with sainfoin plants.</title>
        <authorList>
            <person name="Asharfi S."/>
            <person name="Kuzmanovic N."/>
            <person name="Bunk B."/>
            <person name="Sproeer C."/>
            <person name="Becker M."/>
            <person name="Thuenen T."/>
        </authorList>
    </citation>
    <scope>NUCLEOTIDE SEQUENCE</scope>
    <source>
        <strain evidence="2">OM4</strain>
    </source>
</reference>
<protein>
    <submittedName>
        <fullName evidence="2">Uncharacterized protein</fullName>
    </submittedName>
</protein>
<evidence type="ECO:0000256" key="1">
    <source>
        <dbReference type="SAM" id="MobiDB-lite"/>
    </source>
</evidence>
<evidence type="ECO:0000313" key="2">
    <source>
        <dbReference type="EMBL" id="UVC13227.1"/>
    </source>
</evidence>
<dbReference type="EMBL" id="CP062229">
    <property type="protein sequence ID" value="UVC13227.1"/>
    <property type="molecule type" value="Genomic_DNA"/>
</dbReference>
<evidence type="ECO:0000313" key="3">
    <source>
        <dbReference type="Proteomes" id="UP001058098"/>
    </source>
</evidence>
<feature type="region of interest" description="Disordered" evidence="1">
    <location>
        <begin position="13"/>
        <end position="41"/>
    </location>
</feature>